<dbReference type="InterPro" id="IPR036412">
    <property type="entry name" value="HAD-like_sf"/>
</dbReference>
<evidence type="ECO:0000256" key="3">
    <source>
        <dbReference type="ARBA" id="ARBA00022801"/>
    </source>
</evidence>
<reference evidence="5" key="1">
    <citation type="submission" date="2023-06" db="EMBL/GenBank/DDBJ databases">
        <title>Identification and characterization of horizontal gene transfer across gut microbiota members of farm animals based on homology search.</title>
        <authorList>
            <person name="Schwarzerova J."/>
            <person name="Nykrynova M."/>
            <person name="Jureckova K."/>
            <person name="Cejkova D."/>
            <person name="Rychlik I."/>
        </authorList>
    </citation>
    <scope>NUCLEOTIDE SEQUENCE</scope>
    <source>
        <strain evidence="5">ET39</strain>
    </source>
</reference>
<dbReference type="GO" id="GO:0016787">
    <property type="term" value="F:hydrolase activity"/>
    <property type="evidence" value="ECO:0007669"/>
    <property type="project" value="UniProtKB-KW"/>
</dbReference>
<name>A0ABT7U9X5_9FIRM</name>
<evidence type="ECO:0000256" key="1">
    <source>
        <dbReference type="ARBA" id="ARBA00001946"/>
    </source>
</evidence>
<keyword evidence="4" id="KW-0460">Magnesium</keyword>
<proteinExistence type="predicted"/>
<dbReference type="SFLD" id="SFLDS00003">
    <property type="entry name" value="Haloacid_Dehalogenase"/>
    <property type="match status" value="1"/>
</dbReference>
<dbReference type="Gene3D" id="1.20.120.710">
    <property type="entry name" value="Haloacid dehalogenase hydrolase-like domain"/>
    <property type="match status" value="1"/>
</dbReference>
<dbReference type="Proteomes" id="UP001529340">
    <property type="component" value="Unassembled WGS sequence"/>
</dbReference>
<accession>A0ABT7U9X5</accession>
<keyword evidence="3 5" id="KW-0378">Hydrolase</keyword>
<dbReference type="EC" id="3.1.3.-" evidence="5"/>
<dbReference type="InterPro" id="IPR006439">
    <property type="entry name" value="HAD-SF_hydro_IA"/>
</dbReference>
<dbReference type="RefSeq" id="WP_289606904.1">
    <property type="nucleotide sequence ID" value="NZ_JAUDCG010000006.1"/>
</dbReference>
<comment type="caution">
    <text evidence="5">The sequence shown here is derived from an EMBL/GenBank/DDBJ whole genome shotgun (WGS) entry which is preliminary data.</text>
</comment>
<protein>
    <submittedName>
        <fullName evidence="5">HAD family hydrolase</fullName>
        <ecNumber evidence="5">3.1.3.-</ecNumber>
    </submittedName>
</protein>
<comment type="cofactor">
    <cofactor evidence="1">
        <name>Mg(2+)</name>
        <dbReference type="ChEBI" id="CHEBI:18420"/>
    </cofactor>
</comment>
<dbReference type="PANTHER" id="PTHR46470:SF2">
    <property type="entry name" value="GLYCERALDEHYDE 3-PHOSPHATE PHOSPHATASE"/>
    <property type="match status" value="1"/>
</dbReference>
<dbReference type="NCBIfam" id="TIGR01549">
    <property type="entry name" value="HAD-SF-IA-v1"/>
    <property type="match status" value="1"/>
</dbReference>
<keyword evidence="2" id="KW-0479">Metal-binding</keyword>
<sequence>MRIFVIFDMDGTLYDLYAPFAEAVRQCLKEETPPDDVLKQIFAASRRYSDELRGQGVNDAEQLVRQRSRLAFSDFGQPLSEAQSIELQRAYASAQAHLRMEPAMRNLLACLREAGAQLALLSNGDARHQREKARQLGADAYIPVQRQFFSGMIHRDKPDPALFRWVEEQLQVAQGDVIWYVGDSYEADVIGAHDAGWRSIWSQAYLPQKQLSVNGTIDRVAVDLDELREQLIAVLKGEEWDEMCRKR</sequence>
<evidence type="ECO:0000256" key="2">
    <source>
        <dbReference type="ARBA" id="ARBA00022723"/>
    </source>
</evidence>
<evidence type="ECO:0000256" key="4">
    <source>
        <dbReference type="ARBA" id="ARBA00022842"/>
    </source>
</evidence>
<dbReference type="PRINTS" id="PR00413">
    <property type="entry name" value="HADHALOGNASE"/>
</dbReference>
<evidence type="ECO:0000313" key="6">
    <source>
        <dbReference type="Proteomes" id="UP001529340"/>
    </source>
</evidence>
<keyword evidence="6" id="KW-1185">Reference proteome</keyword>
<evidence type="ECO:0000313" key="5">
    <source>
        <dbReference type="EMBL" id="MDM8156434.1"/>
    </source>
</evidence>
<gene>
    <name evidence="5" type="ORF">QUV96_02135</name>
</gene>
<dbReference type="InterPro" id="IPR051400">
    <property type="entry name" value="HAD-like_hydrolase"/>
</dbReference>
<reference evidence="5" key="2">
    <citation type="submission" date="2023-06" db="EMBL/GenBank/DDBJ databases">
        <authorList>
            <person name="Zeman M."/>
            <person name="Kubasova T."/>
            <person name="Jahodarova E."/>
            <person name="Nykrynova M."/>
            <person name="Rychlik I."/>
        </authorList>
    </citation>
    <scope>NUCLEOTIDE SEQUENCE</scope>
    <source>
        <strain evidence="5">ET39</strain>
    </source>
</reference>
<dbReference type="EMBL" id="JAUDCG010000006">
    <property type="protein sequence ID" value="MDM8156434.1"/>
    <property type="molecule type" value="Genomic_DNA"/>
</dbReference>
<dbReference type="Gene3D" id="3.40.50.1000">
    <property type="entry name" value="HAD superfamily/HAD-like"/>
    <property type="match status" value="1"/>
</dbReference>
<dbReference type="SUPFAM" id="SSF56784">
    <property type="entry name" value="HAD-like"/>
    <property type="match status" value="1"/>
</dbReference>
<dbReference type="InterPro" id="IPR023214">
    <property type="entry name" value="HAD_sf"/>
</dbReference>
<dbReference type="Pfam" id="PF00702">
    <property type="entry name" value="Hydrolase"/>
    <property type="match status" value="1"/>
</dbReference>
<dbReference type="SFLD" id="SFLDG01129">
    <property type="entry name" value="C1.5:_HAD__Beta-PGM__Phosphata"/>
    <property type="match status" value="1"/>
</dbReference>
<dbReference type="PANTHER" id="PTHR46470">
    <property type="entry name" value="N-ACYLNEURAMINATE-9-PHOSPHATASE"/>
    <property type="match status" value="1"/>
</dbReference>
<organism evidence="5 6">
    <name type="scientific">Amedibacillus dolichus</name>
    <dbReference type="NCBI Taxonomy" id="31971"/>
    <lineage>
        <taxon>Bacteria</taxon>
        <taxon>Bacillati</taxon>
        <taxon>Bacillota</taxon>
        <taxon>Erysipelotrichia</taxon>
        <taxon>Erysipelotrichales</taxon>
        <taxon>Erysipelotrichaceae</taxon>
        <taxon>Amedibacillus</taxon>
    </lineage>
</organism>